<evidence type="ECO:0000313" key="4">
    <source>
        <dbReference type="Proteomes" id="UP000031802"/>
    </source>
</evidence>
<evidence type="ECO:0000256" key="1">
    <source>
        <dbReference type="SAM" id="MobiDB-lite"/>
    </source>
</evidence>
<dbReference type="OrthoDB" id="29247at28453"/>
<comment type="caution">
    <text evidence="3">The sequence shown here is derived from an EMBL/GenBank/DDBJ whole genome shotgun (WGS) entry which is preliminary data.</text>
</comment>
<dbReference type="EMBL" id="JJMU01000024">
    <property type="protein sequence ID" value="KGE14631.1"/>
    <property type="molecule type" value="Genomic_DNA"/>
</dbReference>
<dbReference type="Proteomes" id="UP000031802">
    <property type="component" value="Unassembled WGS sequence"/>
</dbReference>
<keyword evidence="2" id="KW-0812">Transmembrane</keyword>
<reference evidence="3 4" key="2">
    <citation type="journal article" date="2015" name="PLoS ONE">
        <title>Whole-Genome Optical Mapping and Finished Genome Sequence of Sphingobacterium deserti sp. nov., a New Species Isolated from the Western Desert of China.</title>
        <authorList>
            <person name="Teng C."/>
            <person name="Zhou Z."/>
            <person name="Molnar I."/>
            <person name="Li X."/>
            <person name="Tang R."/>
            <person name="Chen M."/>
            <person name="Wang L."/>
            <person name="Su S."/>
            <person name="Zhang W."/>
            <person name="Lin M."/>
        </authorList>
    </citation>
    <scope>NUCLEOTIDE SEQUENCE [LARGE SCALE GENOMIC DNA]</scope>
    <source>
        <strain evidence="4">ACCC05744</strain>
    </source>
</reference>
<dbReference type="AlphaFoldDB" id="A0A0B8T1R1"/>
<protein>
    <submittedName>
        <fullName evidence="3">Uncharacterized protein</fullName>
    </submittedName>
</protein>
<reference evidence="4" key="1">
    <citation type="submission" date="2014-04" db="EMBL/GenBank/DDBJ databases">
        <title>Whole-Genome optical mapping and complete genome sequence of Sphingobacterium deserti sp. nov., a new spaces isolated from desert in the west of China.</title>
        <authorList>
            <person name="Teng C."/>
            <person name="Zhou Z."/>
            <person name="Li X."/>
            <person name="Chen M."/>
            <person name="Lin M."/>
            <person name="Wang L."/>
            <person name="Su S."/>
            <person name="Zhang C."/>
            <person name="Zhang W."/>
        </authorList>
    </citation>
    <scope>NUCLEOTIDE SEQUENCE [LARGE SCALE GENOMIC DNA]</scope>
    <source>
        <strain evidence="4">ACCC05744</strain>
    </source>
</reference>
<keyword evidence="2" id="KW-1133">Transmembrane helix</keyword>
<keyword evidence="4" id="KW-1185">Reference proteome</keyword>
<feature type="transmembrane region" description="Helical" evidence="2">
    <location>
        <begin position="20"/>
        <end position="42"/>
    </location>
</feature>
<dbReference type="RefSeq" id="WP_037497510.1">
    <property type="nucleotide sequence ID" value="NZ_JJMU01000024.1"/>
</dbReference>
<dbReference type="PATRIC" id="fig|1229276.3.peg.1712"/>
<sequence>MNTIILQAALNDGTGSAVGALIAIGISLLIFFILRSVMLWYWKVDKIVENQQKQIQQMNTVIEAMSAFYRNEYPKNSAGPGLPNPNQDGSEKTV</sequence>
<dbReference type="STRING" id="1229276.DI53_1660"/>
<organism evidence="3 4">
    <name type="scientific">Sphingobacterium deserti</name>
    <dbReference type="NCBI Taxonomy" id="1229276"/>
    <lineage>
        <taxon>Bacteria</taxon>
        <taxon>Pseudomonadati</taxon>
        <taxon>Bacteroidota</taxon>
        <taxon>Sphingobacteriia</taxon>
        <taxon>Sphingobacteriales</taxon>
        <taxon>Sphingobacteriaceae</taxon>
        <taxon>Sphingobacterium</taxon>
    </lineage>
</organism>
<evidence type="ECO:0000313" key="3">
    <source>
        <dbReference type="EMBL" id="KGE14631.1"/>
    </source>
</evidence>
<proteinExistence type="predicted"/>
<keyword evidence="2" id="KW-0472">Membrane</keyword>
<accession>A0A0B8T1R1</accession>
<name>A0A0B8T1R1_9SPHI</name>
<feature type="region of interest" description="Disordered" evidence="1">
    <location>
        <begin position="74"/>
        <end position="94"/>
    </location>
</feature>
<evidence type="ECO:0000256" key="2">
    <source>
        <dbReference type="SAM" id="Phobius"/>
    </source>
</evidence>
<gene>
    <name evidence="3" type="ORF">DI53_1660</name>
</gene>